<keyword evidence="3" id="KW-1185">Reference proteome</keyword>
<organism evidence="2 3">
    <name type="scientific">Yasminevirus sp. GU-2018</name>
    <dbReference type="NCBI Taxonomy" id="2420051"/>
    <lineage>
        <taxon>Viruses</taxon>
        <taxon>Varidnaviria</taxon>
        <taxon>Bamfordvirae</taxon>
        <taxon>Nucleocytoviricota</taxon>
        <taxon>Megaviricetes</taxon>
        <taxon>Imitervirales</taxon>
        <taxon>Mimiviridae</taxon>
        <taxon>Klosneuvirinae</taxon>
        <taxon>Yasminevirus</taxon>
        <taxon>Yasminevirus saudimassiliense</taxon>
    </lineage>
</organism>
<proteinExistence type="predicted"/>
<comment type="caution">
    <text evidence="2">The sequence shown here is derived from an EMBL/GenBank/DDBJ whole genome shotgun (WGS) entry which is preliminary data.</text>
</comment>
<accession>A0A5K0U9M1</accession>
<keyword evidence="1" id="KW-1133">Transmembrane helix</keyword>
<evidence type="ECO:0000313" key="3">
    <source>
        <dbReference type="Proteomes" id="UP000594342"/>
    </source>
</evidence>
<dbReference type="EMBL" id="UPSH01000001">
    <property type="protein sequence ID" value="VBB17816.1"/>
    <property type="molecule type" value="Genomic_DNA"/>
</dbReference>
<feature type="transmembrane region" description="Helical" evidence="1">
    <location>
        <begin position="35"/>
        <end position="56"/>
    </location>
</feature>
<sequence>MSHDSNKYLNDINGGARGVVVVNEGSSFSTVSSSLLLILFLLGILAVGAYFGYMYYTKRNEVATDTILEKGKAYLVATTNKPDSAESCESDKTFGFSKSGNFYITNGCSGVFVYTPDGTSKKLGVCTTNDKEFKNCDTTQMTPDLSPTRAKKTGPITDPLYTLPSLDDVPTFNSMTGFLDMTDANLSIVKQNGNCRAGNYGFYGNNMIKVSNGCKGVFAFGPLIGKCESTDANTEKRCPIGSIDSSGDGLLLQDVKPLDTSSYCNQGQKYGFKSLNVAFKDPTVCQIGGVTMGEYNIGCDKDGNCPVNTNTIQTT</sequence>
<dbReference type="Proteomes" id="UP000594342">
    <property type="component" value="Unassembled WGS sequence"/>
</dbReference>
<evidence type="ECO:0000256" key="1">
    <source>
        <dbReference type="SAM" id="Phobius"/>
    </source>
</evidence>
<keyword evidence="1" id="KW-0472">Membrane</keyword>
<evidence type="ECO:0000313" key="2">
    <source>
        <dbReference type="EMBL" id="VBB17816.1"/>
    </source>
</evidence>
<protein>
    <submittedName>
        <fullName evidence="2">Uncharacterized protein</fullName>
    </submittedName>
</protein>
<gene>
    <name evidence="2" type="ORF">YASMINEVIRUS_279</name>
</gene>
<reference evidence="2 3" key="1">
    <citation type="submission" date="2018-10" db="EMBL/GenBank/DDBJ databases">
        <authorList>
            <consortium name="IHU Genomes"/>
        </authorList>
    </citation>
    <scope>NUCLEOTIDE SEQUENCE [LARGE SCALE GENOMIC DNA]</scope>
    <source>
        <strain evidence="2 3">A1</strain>
    </source>
</reference>
<name>A0A5K0U9M1_9VIRU</name>
<keyword evidence="1" id="KW-0812">Transmembrane</keyword>